<comment type="caution">
    <text evidence="1">The sequence shown here is derived from an EMBL/GenBank/DDBJ whole genome shotgun (WGS) entry which is preliminary data.</text>
</comment>
<reference evidence="1 2" key="1">
    <citation type="submission" date="2019-05" db="EMBL/GenBank/DDBJ databases">
        <title>Another draft genome of Portunus trituberculatus and its Hox gene families provides insights of decapod evolution.</title>
        <authorList>
            <person name="Jeong J.-H."/>
            <person name="Song I."/>
            <person name="Kim S."/>
            <person name="Choi T."/>
            <person name="Kim D."/>
            <person name="Ryu S."/>
            <person name="Kim W."/>
        </authorList>
    </citation>
    <scope>NUCLEOTIDE SEQUENCE [LARGE SCALE GENOMIC DNA]</scope>
    <source>
        <tissue evidence="1">Muscle</tissue>
    </source>
</reference>
<accession>A0A5B7JE06</accession>
<sequence length="141" mass="15726">MAGKTHLSHQALSGKHYTTYQFQKTPVLTSTLKHLLTRTPLQLHITQDIIYIAATKLPRESTDWLALHASTCYSGLAWQSGSHKGSRLTQSPHRQATALQASRSALRAAGQRERLPWLTKCQCCIPKGGAIKILRHKYSPD</sequence>
<keyword evidence="2" id="KW-1185">Reference proteome</keyword>
<organism evidence="1 2">
    <name type="scientific">Portunus trituberculatus</name>
    <name type="common">Swimming crab</name>
    <name type="synonym">Neptunus trituberculatus</name>
    <dbReference type="NCBI Taxonomy" id="210409"/>
    <lineage>
        <taxon>Eukaryota</taxon>
        <taxon>Metazoa</taxon>
        <taxon>Ecdysozoa</taxon>
        <taxon>Arthropoda</taxon>
        <taxon>Crustacea</taxon>
        <taxon>Multicrustacea</taxon>
        <taxon>Malacostraca</taxon>
        <taxon>Eumalacostraca</taxon>
        <taxon>Eucarida</taxon>
        <taxon>Decapoda</taxon>
        <taxon>Pleocyemata</taxon>
        <taxon>Brachyura</taxon>
        <taxon>Eubrachyura</taxon>
        <taxon>Portunoidea</taxon>
        <taxon>Portunidae</taxon>
        <taxon>Portuninae</taxon>
        <taxon>Portunus</taxon>
    </lineage>
</organism>
<dbReference type="EMBL" id="VSRR010098560">
    <property type="protein sequence ID" value="MPC94442.1"/>
    <property type="molecule type" value="Genomic_DNA"/>
</dbReference>
<evidence type="ECO:0000313" key="1">
    <source>
        <dbReference type="EMBL" id="MPC94442.1"/>
    </source>
</evidence>
<proteinExistence type="predicted"/>
<dbReference type="Proteomes" id="UP000324222">
    <property type="component" value="Unassembled WGS sequence"/>
</dbReference>
<name>A0A5B7JE06_PORTR</name>
<evidence type="ECO:0000313" key="2">
    <source>
        <dbReference type="Proteomes" id="UP000324222"/>
    </source>
</evidence>
<dbReference type="AlphaFoldDB" id="A0A5B7JE06"/>
<protein>
    <submittedName>
        <fullName evidence="1">Uncharacterized protein</fullName>
    </submittedName>
</protein>
<gene>
    <name evidence="1" type="ORF">E2C01_089613</name>
</gene>